<keyword evidence="5" id="KW-0698">rRNA processing</keyword>
<dbReference type="EC" id="2.1.1.176" evidence="3"/>
<evidence type="ECO:0000256" key="10">
    <source>
        <dbReference type="ARBA" id="ARBA00030399"/>
    </source>
</evidence>
<evidence type="ECO:0000259" key="14">
    <source>
        <dbReference type="PROSITE" id="PS51686"/>
    </source>
</evidence>
<dbReference type="NCBIfam" id="TIGR00563">
    <property type="entry name" value="rsmB"/>
    <property type="match status" value="1"/>
</dbReference>
<evidence type="ECO:0000313" key="16">
    <source>
        <dbReference type="Proteomes" id="UP000006190"/>
    </source>
</evidence>
<dbReference type="eggNOG" id="COG0144">
    <property type="taxonomic scope" value="Bacteria"/>
</dbReference>
<comment type="similarity">
    <text evidence="13">Belongs to the class I-like SAM-binding methyltransferase superfamily. RsmB/NOP family.</text>
</comment>
<sequence length="451" mass="50878">MKIKQRSHQRLKDNLRWDMVQLLDAVDHGDRFSHLVIDQYLDQSPRSLKDKNLVVRVVYGSIQRRLTLDYFLSPFIKGQRPEPWVQSLLRLSIYQALYLDRIPQHAIVNEAVEIAKVNGHQGLGKYVNAILRNFFRQGPPAIEAIQEENKRWSIQYSLPVWLVDYLVSHLPSADFHALAESLNQPTHLSIRVNHSKDQVMKDLAALGLGVEPSQVADQGIRVMGGNPIHTACYQTGAITIQDESSMLVAPLGQLKGDEAVLDACAAPGGKATQIASYLTTGHLQALDLSASKLKKLAQHAERMGLQDKLTIQVADARYFVPDTQMLYDVIYLDAPCSGLGLMRRKPEIKYQKSKEAIQSLVNLQAQLLDHVAGLLKPGGRLIYSTCSIAYEENEWQINAFLDRHPDFARQAIQKEEVKQADLITDQGDIRIWPHQYETDGFFISRLSKNSD</sequence>
<evidence type="ECO:0000256" key="7">
    <source>
        <dbReference type="ARBA" id="ARBA00022679"/>
    </source>
</evidence>
<dbReference type="OrthoDB" id="9810297at2"/>
<gene>
    <name evidence="15" type="ORF">HMPREF9708_00062</name>
</gene>
<evidence type="ECO:0000256" key="3">
    <source>
        <dbReference type="ARBA" id="ARBA00012140"/>
    </source>
</evidence>
<dbReference type="NCBIfam" id="NF011494">
    <property type="entry name" value="PRK14902.1"/>
    <property type="match status" value="1"/>
</dbReference>
<dbReference type="Pfam" id="PF22458">
    <property type="entry name" value="RsmF-B_ferredox"/>
    <property type="match status" value="1"/>
</dbReference>
<dbReference type="InterPro" id="IPR035926">
    <property type="entry name" value="NusB-like_sf"/>
</dbReference>
<dbReference type="InterPro" id="IPR004573">
    <property type="entry name" value="rRNA_ssu_MeTfrase_B"/>
</dbReference>
<evidence type="ECO:0000256" key="4">
    <source>
        <dbReference type="ARBA" id="ARBA00022490"/>
    </source>
</evidence>
<dbReference type="InterPro" id="IPR049560">
    <property type="entry name" value="MeTrfase_RsmB-F_NOP2_cat"/>
</dbReference>
<feature type="binding site" evidence="13">
    <location>
        <position position="315"/>
    </location>
    <ligand>
        <name>S-adenosyl-L-methionine</name>
        <dbReference type="ChEBI" id="CHEBI:59789"/>
    </ligand>
</feature>
<evidence type="ECO:0000256" key="9">
    <source>
        <dbReference type="ARBA" id="ARBA00022884"/>
    </source>
</evidence>
<evidence type="ECO:0000256" key="13">
    <source>
        <dbReference type="PROSITE-ProRule" id="PRU01023"/>
    </source>
</evidence>
<dbReference type="HOGENOM" id="CLU_005316_0_4_9"/>
<evidence type="ECO:0000256" key="1">
    <source>
        <dbReference type="ARBA" id="ARBA00002724"/>
    </source>
</evidence>
<name>H3NGS3_9LACT</name>
<feature type="active site" description="Nucleophile" evidence="13">
    <location>
        <position position="386"/>
    </location>
</feature>
<dbReference type="CDD" id="cd02440">
    <property type="entry name" value="AdoMet_MTases"/>
    <property type="match status" value="1"/>
</dbReference>
<dbReference type="PANTHER" id="PTHR22807">
    <property type="entry name" value="NOP2 YEAST -RELATED NOL1/NOP2/FMU SUN DOMAIN-CONTAINING"/>
    <property type="match status" value="1"/>
</dbReference>
<evidence type="ECO:0000256" key="8">
    <source>
        <dbReference type="ARBA" id="ARBA00022691"/>
    </source>
</evidence>
<dbReference type="FunFam" id="3.40.50.150:FF:000022">
    <property type="entry name" value="Ribosomal RNA small subunit methyltransferase B"/>
    <property type="match status" value="1"/>
</dbReference>
<dbReference type="SUPFAM" id="SSF53335">
    <property type="entry name" value="S-adenosyl-L-methionine-dependent methyltransferases"/>
    <property type="match status" value="1"/>
</dbReference>
<evidence type="ECO:0000256" key="2">
    <source>
        <dbReference type="ARBA" id="ARBA00004496"/>
    </source>
</evidence>
<comment type="catalytic activity">
    <reaction evidence="12">
        <text>cytidine(967) in 16S rRNA + S-adenosyl-L-methionine = 5-methylcytidine(967) in 16S rRNA + S-adenosyl-L-homocysteine + H(+)</text>
        <dbReference type="Rhea" id="RHEA:42748"/>
        <dbReference type="Rhea" id="RHEA-COMP:10219"/>
        <dbReference type="Rhea" id="RHEA-COMP:10220"/>
        <dbReference type="ChEBI" id="CHEBI:15378"/>
        <dbReference type="ChEBI" id="CHEBI:57856"/>
        <dbReference type="ChEBI" id="CHEBI:59789"/>
        <dbReference type="ChEBI" id="CHEBI:74483"/>
        <dbReference type="ChEBI" id="CHEBI:82748"/>
        <dbReference type="EC" id="2.1.1.176"/>
    </reaction>
</comment>
<dbReference type="InterPro" id="IPR054728">
    <property type="entry name" value="RsmB-like_ferredoxin"/>
</dbReference>
<dbReference type="InterPro" id="IPR023267">
    <property type="entry name" value="RCMT"/>
</dbReference>
<evidence type="ECO:0000256" key="5">
    <source>
        <dbReference type="ARBA" id="ARBA00022552"/>
    </source>
</evidence>
<dbReference type="RefSeq" id="WP_006307927.1">
    <property type="nucleotide sequence ID" value="NZ_JH601133.1"/>
</dbReference>
<dbReference type="Gene3D" id="1.10.940.10">
    <property type="entry name" value="NusB-like"/>
    <property type="match status" value="1"/>
</dbReference>
<dbReference type="GO" id="GO:0005737">
    <property type="term" value="C:cytoplasm"/>
    <property type="evidence" value="ECO:0007669"/>
    <property type="project" value="UniProtKB-SubCell"/>
</dbReference>
<feature type="binding site" evidence="13">
    <location>
        <begin position="264"/>
        <end position="270"/>
    </location>
    <ligand>
        <name>S-adenosyl-L-methionine</name>
        <dbReference type="ChEBI" id="CHEBI:59789"/>
    </ligand>
</feature>
<comment type="caution">
    <text evidence="15">The sequence shown here is derived from an EMBL/GenBank/DDBJ whole genome shotgun (WGS) entry which is preliminary data.</text>
</comment>
<keyword evidence="9 13" id="KW-0694">RNA-binding</keyword>
<dbReference type="STRING" id="883113.HMPREF9708_00062"/>
<keyword evidence="6 13" id="KW-0489">Methyltransferase</keyword>
<dbReference type="InterPro" id="IPR006027">
    <property type="entry name" value="NusB_RsmB_TIM44"/>
</dbReference>
<feature type="binding site" evidence="13">
    <location>
        <position position="333"/>
    </location>
    <ligand>
        <name>S-adenosyl-L-methionine</name>
        <dbReference type="ChEBI" id="CHEBI:59789"/>
    </ligand>
</feature>
<dbReference type="GO" id="GO:0003723">
    <property type="term" value="F:RNA binding"/>
    <property type="evidence" value="ECO:0007669"/>
    <property type="project" value="UniProtKB-UniRule"/>
</dbReference>
<dbReference type="PATRIC" id="fig|883113.3.peg.63"/>
<dbReference type="PRINTS" id="PR02008">
    <property type="entry name" value="RCMTFAMILY"/>
</dbReference>
<feature type="binding site" evidence="13">
    <location>
        <position position="287"/>
    </location>
    <ligand>
        <name>S-adenosyl-L-methionine</name>
        <dbReference type="ChEBI" id="CHEBI:59789"/>
    </ligand>
</feature>
<keyword evidence="8 13" id="KW-0949">S-adenosyl-L-methionine</keyword>
<keyword evidence="7 13" id="KW-0808">Transferase</keyword>
<dbReference type="Pfam" id="PF01029">
    <property type="entry name" value="NusB"/>
    <property type="match status" value="1"/>
</dbReference>
<comment type="subcellular location">
    <subcellularLocation>
        <location evidence="2">Cytoplasm</location>
    </subcellularLocation>
</comment>
<dbReference type="eggNOG" id="COG0781">
    <property type="taxonomic scope" value="Bacteria"/>
</dbReference>
<evidence type="ECO:0000256" key="6">
    <source>
        <dbReference type="ARBA" id="ARBA00022603"/>
    </source>
</evidence>
<proteinExistence type="inferred from homology"/>
<feature type="domain" description="SAM-dependent MTase RsmB/NOP-type" evidence="14">
    <location>
        <begin position="175"/>
        <end position="449"/>
    </location>
</feature>
<dbReference type="EMBL" id="AGEG01000001">
    <property type="protein sequence ID" value="EHR38352.1"/>
    <property type="molecule type" value="Genomic_DNA"/>
</dbReference>
<dbReference type="InterPro" id="IPR029063">
    <property type="entry name" value="SAM-dependent_MTases_sf"/>
</dbReference>
<organism evidence="15 16">
    <name type="scientific">Facklamia languida CCUG 37842</name>
    <dbReference type="NCBI Taxonomy" id="883113"/>
    <lineage>
        <taxon>Bacteria</taxon>
        <taxon>Bacillati</taxon>
        <taxon>Bacillota</taxon>
        <taxon>Bacilli</taxon>
        <taxon>Lactobacillales</taxon>
        <taxon>Aerococcaceae</taxon>
        <taxon>Facklamia</taxon>
    </lineage>
</organism>
<dbReference type="GO" id="GO:0006355">
    <property type="term" value="P:regulation of DNA-templated transcription"/>
    <property type="evidence" value="ECO:0007669"/>
    <property type="project" value="InterPro"/>
</dbReference>
<keyword evidence="16" id="KW-1185">Reference proteome</keyword>
<reference evidence="15 16" key="1">
    <citation type="submission" date="2012-01" db="EMBL/GenBank/DDBJ databases">
        <title>The Genome Sequence of Facklamia languida CCUG 37842.</title>
        <authorList>
            <consortium name="The Broad Institute Genome Sequencing Platform"/>
            <person name="Earl A."/>
            <person name="Ward D."/>
            <person name="Feldgarden M."/>
            <person name="Gevers D."/>
            <person name="Huys G."/>
            <person name="Young S.K."/>
            <person name="Zeng Q."/>
            <person name="Gargeya S."/>
            <person name="Fitzgerald M."/>
            <person name="Haas B."/>
            <person name="Abouelleil A."/>
            <person name="Alvarado L."/>
            <person name="Arachchi H.M."/>
            <person name="Berlin A."/>
            <person name="Chapman S.B."/>
            <person name="Gearin G."/>
            <person name="Goldberg J."/>
            <person name="Griggs A."/>
            <person name="Gujja S."/>
            <person name="Hansen M."/>
            <person name="Heiman D."/>
            <person name="Howarth C."/>
            <person name="Larimer J."/>
            <person name="Lui A."/>
            <person name="MacDonald P.J.P."/>
            <person name="McCowen C."/>
            <person name="Montmayeur A."/>
            <person name="Murphy C."/>
            <person name="Neiman D."/>
            <person name="Pearson M."/>
            <person name="Priest M."/>
            <person name="Roberts A."/>
            <person name="Saif S."/>
            <person name="Shea T."/>
            <person name="Sisk P."/>
            <person name="Stolte C."/>
            <person name="Sykes S."/>
            <person name="Wortman J."/>
            <person name="Nusbaum C."/>
            <person name="Birren B."/>
        </authorList>
    </citation>
    <scope>NUCLEOTIDE SEQUENCE [LARGE SCALE GENOMIC DNA]</scope>
    <source>
        <strain evidence="15 16">CCUG 37842</strain>
    </source>
</reference>
<dbReference type="GO" id="GO:0008649">
    <property type="term" value="F:rRNA methyltransferase activity"/>
    <property type="evidence" value="ECO:0007669"/>
    <property type="project" value="InterPro"/>
</dbReference>
<accession>H3NGS3</accession>
<dbReference type="InterPro" id="IPR001678">
    <property type="entry name" value="MeTrfase_RsmB-F_NOP2_dom"/>
</dbReference>
<evidence type="ECO:0000256" key="11">
    <source>
        <dbReference type="ARBA" id="ARBA00031088"/>
    </source>
</evidence>
<protein>
    <recommendedName>
        <fullName evidence="3">16S rRNA (cytosine(967)-C(5))-methyltransferase</fullName>
        <ecNumber evidence="3">2.1.1.176</ecNumber>
    </recommendedName>
    <alternativeName>
        <fullName evidence="10">16S rRNA m5C967 methyltransferase</fullName>
    </alternativeName>
    <alternativeName>
        <fullName evidence="11">rRNA (cytosine-C(5)-)-methyltransferase RsmB</fullName>
    </alternativeName>
</protein>
<dbReference type="Proteomes" id="UP000006190">
    <property type="component" value="Unassembled WGS sequence"/>
</dbReference>
<keyword evidence="4" id="KW-0963">Cytoplasm</keyword>
<dbReference type="SUPFAM" id="SSF48013">
    <property type="entry name" value="NusB-like"/>
    <property type="match status" value="1"/>
</dbReference>
<dbReference type="Gene3D" id="3.40.50.150">
    <property type="entry name" value="Vaccinia Virus protein VP39"/>
    <property type="match status" value="1"/>
</dbReference>
<evidence type="ECO:0000313" key="15">
    <source>
        <dbReference type="EMBL" id="EHR38352.1"/>
    </source>
</evidence>
<dbReference type="Pfam" id="PF01189">
    <property type="entry name" value="Methyltr_RsmB-F"/>
    <property type="match status" value="1"/>
</dbReference>
<dbReference type="PANTHER" id="PTHR22807:SF53">
    <property type="entry name" value="RIBOSOMAL RNA SMALL SUBUNIT METHYLTRANSFERASE B-RELATED"/>
    <property type="match status" value="1"/>
</dbReference>
<evidence type="ECO:0000256" key="12">
    <source>
        <dbReference type="ARBA" id="ARBA00047283"/>
    </source>
</evidence>
<dbReference type="PROSITE" id="PS51686">
    <property type="entry name" value="SAM_MT_RSMB_NOP"/>
    <property type="match status" value="1"/>
</dbReference>
<dbReference type="AlphaFoldDB" id="H3NGS3"/>
<comment type="function">
    <text evidence="1">Specifically methylates the cytosine at position 967 (m5C967) of 16S rRNA.</text>
</comment>